<sequence length="349" mass="37343">MFVQAGPWTSEIQDLIAGCEVFIPLCSAEYGKSDHTYRELQHADFCRRSLLSVWHSGPYPPKGLEHFLPDTCQRVPPHSEFAPVVDFEAMIGQILGCLINLGCLPRKPSTLPPPPPRPSLALMLEGATPVQPLNLKAVRPARTNAERSLIQAAMQGELGDVVRLLGDPNDPMNPNVTNQEGWTALHCACRFGHTGVVEALLQAEAEASVQRGDGDTPLHIAIDQCQRPVVEALLRGGADMSIRNKHGFTPLIAAVVAGNLEAVEALLRAGADVGERTSVRTLHIPVGLTPLHLAASLGRREVAEALLAAGADREAIDEEGSTPAQLARSKGQAEIAMLVDKWEAAPPAA</sequence>
<feature type="repeat" description="ANK" evidence="3">
    <location>
        <begin position="180"/>
        <end position="212"/>
    </location>
</feature>
<comment type="caution">
    <text evidence="4">The sequence shown here is derived from an EMBL/GenBank/DDBJ whole genome shotgun (WGS) entry which is preliminary data.</text>
</comment>
<dbReference type="Pfam" id="PF12796">
    <property type="entry name" value="Ank_2"/>
    <property type="match status" value="1"/>
</dbReference>
<keyword evidence="1" id="KW-0677">Repeat</keyword>
<dbReference type="AlphaFoldDB" id="A0A835Y947"/>
<evidence type="ECO:0000256" key="3">
    <source>
        <dbReference type="PROSITE-ProRule" id="PRU00023"/>
    </source>
</evidence>
<feature type="repeat" description="ANK" evidence="3">
    <location>
        <begin position="246"/>
        <end position="278"/>
    </location>
</feature>
<dbReference type="OrthoDB" id="547020at2759"/>
<dbReference type="InterPro" id="IPR002110">
    <property type="entry name" value="Ankyrin_rpt"/>
</dbReference>
<name>A0A835Y947_9CHLO</name>
<reference evidence="4" key="1">
    <citation type="journal article" date="2020" name="bioRxiv">
        <title>Comparative genomics of Chlamydomonas.</title>
        <authorList>
            <person name="Craig R.J."/>
            <person name="Hasan A.R."/>
            <person name="Ness R.W."/>
            <person name="Keightley P.D."/>
        </authorList>
    </citation>
    <scope>NUCLEOTIDE SEQUENCE</scope>
    <source>
        <strain evidence="4">CCAP 11/70</strain>
    </source>
</reference>
<dbReference type="EMBL" id="JAEHOE010000029">
    <property type="protein sequence ID" value="KAG2494675.1"/>
    <property type="molecule type" value="Genomic_DNA"/>
</dbReference>
<dbReference type="SMART" id="SM00248">
    <property type="entry name" value="ANK"/>
    <property type="match status" value="4"/>
</dbReference>
<dbReference type="PANTHER" id="PTHR24171">
    <property type="entry name" value="ANKYRIN REPEAT DOMAIN-CONTAINING PROTEIN 39-RELATED"/>
    <property type="match status" value="1"/>
</dbReference>
<dbReference type="SUPFAM" id="SSF48403">
    <property type="entry name" value="Ankyrin repeat"/>
    <property type="match status" value="1"/>
</dbReference>
<keyword evidence="2 3" id="KW-0040">ANK repeat</keyword>
<evidence type="ECO:0000313" key="4">
    <source>
        <dbReference type="EMBL" id="KAG2494675.1"/>
    </source>
</evidence>
<feature type="repeat" description="ANK" evidence="3">
    <location>
        <begin position="213"/>
        <end position="245"/>
    </location>
</feature>
<dbReference type="PROSITE" id="PS50297">
    <property type="entry name" value="ANK_REP_REGION"/>
    <property type="match status" value="4"/>
</dbReference>
<keyword evidence="5" id="KW-1185">Reference proteome</keyword>
<feature type="repeat" description="ANK" evidence="3">
    <location>
        <begin position="286"/>
        <end position="318"/>
    </location>
</feature>
<organism evidence="4 5">
    <name type="scientific">Edaphochlamys debaryana</name>
    <dbReference type="NCBI Taxonomy" id="47281"/>
    <lineage>
        <taxon>Eukaryota</taxon>
        <taxon>Viridiplantae</taxon>
        <taxon>Chlorophyta</taxon>
        <taxon>core chlorophytes</taxon>
        <taxon>Chlorophyceae</taxon>
        <taxon>CS clade</taxon>
        <taxon>Chlamydomonadales</taxon>
        <taxon>Chlamydomonadales incertae sedis</taxon>
        <taxon>Edaphochlamys</taxon>
    </lineage>
</organism>
<dbReference type="InterPro" id="IPR036770">
    <property type="entry name" value="Ankyrin_rpt-contain_sf"/>
</dbReference>
<proteinExistence type="predicted"/>
<dbReference type="Gene3D" id="1.25.40.20">
    <property type="entry name" value="Ankyrin repeat-containing domain"/>
    <property type="match status" value="2"/>
</dbReference>
<dbReference type="PROSITE" id="PS50088">
    <property type="entry name" value="ANK_REPEAT"/>
    <property type="match status" value="4"/>
</dbReference>
<accession>A0A835Y947</accession>
<evidence type="ECO:0000256" key="2">
    <source>
        <dbReference type="ARBA" id="ARBA00023043"/>
    </source>
</evidence>
<dbReference type="PRINTS" id="PR01415">
    <property type="entry name" value="ANKYRIN"/>
</dbReference>
<protein>
    <submittedName>
        <fullName evidence="4">Uncharacterized protein</fullName>
    </submittedName>
</protein>
<gene>
    <name evidence="4" type="ORF">HYH03_007191</name>
</gene>
<evidence type="ECO:0000313" key="5">
    <source>
        <dbReference type="Proteomes" id="UP000612055"/>
    </source>
</evidence>
<dbReference type="Pfam" id="PF00023">
    <property type="entry name" value="Ank"/>
    <property type="match status" value="2"/>
</dbReference>
<dbReference type="PANTHER" id="PTHR24171:SF8">
    <property type="entry name" value="BRCA1-ASSOCIATED RING DOMAIN PROTEIN 1"/>
    <property type="match status" value="1"/>
</dbReference>
<dbReference type="Proteomes" id="UP000612055">
    <property type="component" value="Unassembled WGS sequence"/>
</dbReference>
<evidence type="ECO:0000256" key="1">
    <source>
        <dbReference type="ARBA" id="ARBA00022737"/>
    </source>
</evidence>